<comment type="caution">
    <text evidence="7">The sequence shown here is derived from an EMBL/GenBank/DDBJ whole genome shotgun (WGS) entry which is preliminary data.</text>
</comment>
<name>A0A3R7D1W2_9STRA</name>
<evidence type="ECO:0000256" key="3">
    <source>
        <dbReference type="ARBA" id="ARBA00022833"/>
    </source>
</evidence>
<gene>
    <name evidence="7" type="ORF">DYB32_003969</name>
</gene>
<dbReference type="Gene3D" id="2.30.30.380">
    <property type="entry name" value="Zn-finger domain of Sec23/24"/>
    <property type="match status" value="1"/>
</dbReference>
<dbReference type="Pfam" id="PF09962">
    <property type="entry name" value="DUF2196"/>
    <property type="match status" value="1"/>
</dbReference>
<feature type="region of interest" description="Disordered" evidence="5">
    <location>
        <begin position="1"/>
        <end position="32"/>
    </location>
</feature>
<reference evidence="7 8" key="1">
    <citation type="submission" date="2018-08" db="EMBL/GenBank/DDBJ databases">
        <title>Aphanomyces genome sequencing and annotation.</title>
        <authorList>
            <person name="Minardi D."/>
            <person name="Oidtmann B."/>
            <person name="Van Der Giezen M."/>
            <person name="Studholme D.J."/>
        </authorList>
    </citation>
    <scope>NUCLEOTIDE SEQUENCE [LARGE SCALE GENOMIC DNA]</scope>
    <source>
        <strain evidence="7 8">NJM0002</strain>
    </source>
</reference>
<dbReference type="EMBL" id="QUSY01000269">
    <property type="protein sequence ID" value="RHY30858.1"/>
    <property type="molecule type" value="Genomic_DNA"/>
</dbReference>
<evidence type="ECO:0000256" key="1">
    <source>
        <dbReference type="ARBA" id="ARBA00022723"/>
    </source>
</evidence>
<dbReference type="Proteomes" id="UP000285060">
    <property type="component" value="Unassembled WGS sequence"/>
</dbReference>
<dbReference type="PROSITE" id="PS50199">
    <property type="entry name" value="ZF_RANBP2_2"/>
    <property type="match status" value="1"/>
</dbReference>
<evidence type="ECO:0000259" key="6">
    <source>
        <dbReference type="PROSITE" id="PS50199"/>
    </source>
</evidence>
<dbReference type="SMART" id="SM00547">
    <property type="entry name" value="ZnF_RBZ"/>
    <property type="match status" value="1"/>
</dbReference>
<protein>
    <recommendedName>
        <fullName evidence="6">RanBP2-type domain-containing protein</fullName>
    </recommendedName>
</protein>
<keyword evidence="3" id="KW-0862">Zinc</keyword>
<evidence type="ECO:0000256" key="2">
    <source>
        <dbReference type="ARBA" id="ARBA00022771"/>
    </source>
</evidence>
<dbReference type="PANTHER" id="PTHR40069:SF1">
    <property type="entry name" value="YWBE PROTEIN"/>
    <property type="match status" value="1"/>
</dbReference>
<dbReference type="PROSITE" id="PS01358">
    <property type="entry name" value="ZF_RANBP2_1"/>
    <property type="match status" value="1"/>
</dbReference>
<dbReference type="Pfam" id="PF00641">
    <property type="entry name" value="Zn_ribbon_RanBP"/>
    <property type="match status" value="1"/>
</dbReference>
<dbReference type="GO" id="GO:0008270">
    <property type="term" value="F:zinc ion binding"/>
    <property type="evidence" value="ECO:0007669"/>
    <property type="project" value="UniProtKB-KW"/>
</dbReference>
<dbReference type="NCBIfam" id="TIGR03833">
    <property type="entry name" value="YwbE family protein"/>
    <property type="match status" value="1"/>
</dbReference>
<dbReference type="SUPFAM" id="SSF90209">
    <property type="entry name" value="Ran binding protein zinc finger-like"/>
    <property type="match status" value="1"/>
</dbReference>
<dbReference type="PANTHER" id="PTHR40069">
    <property type="entry name" value="YWBE PROTEIN"/>
    <property type="match status" value="1"/>
</dbReference>
<accession>A0A3R7D1W2</accession>
<evidence type="ECO:0000313" key="8">
    <source>
        <dbReference type="Proteomes" id="UP000285060"/>
    </source>
</evidence>
<evidence type="ECO:0000256" key="5">
    <source>
        <dbReference type="SAM" id="MobiDB-lite"/>
    </source>
</evidence>
<keyword evidence="2 4" id="KW-0863">Zinc-finger</keyword>
<sequence length="184" mass="20128">MNRQPRRGGSNRQAPRQRYNPPKSTGDNTVNSSIVPGLSVAIVQKHDQPTGRLTYGVVAETLTGSAVHPRGIKVRLMDGTVGRVQHIRRENDRHLPTAQFKSDNAEAEGCQAQPPPTSSLLDWIQPSLCAPKASPLTSSEQGHDHALDARVTDDDDDRAPWNCSACTFENSTFLMACEMCQTPK</sequence>
<evidence type="ECO:0000256" key="4">
    <source>
        <dbReference type="PROSITE-ProRule" id="PRU00322"/>
    </source>
</evidence>
<evidence type="ECO:0000313" key="7">
    <source>
        <dbReference type="EMBL" id="RHY30858.1"/>
    </source>
</evidence>
<keyword evidence="1" id="KW-0479">Metal-binding</keyword>
<dbReference type="InterPro" id="IPR019240">
    <property type="entry name" value="DUF2196"/>
</dbReference>
<organism evidence="7 8">
    <name type="scientific">Aphanomyces invadans</name>
    <dbReference type="NCBI Taxonomy" id="157072"/>
    <lineage>
        <taxon>Eukaryota</taxon>
        <taxon>Sar</taxon>
        <taxon>Stramenopiles</taxon>
        <taxon>Oomycota</taxon>
        <taxon>Saprolegniomycetes</taxon>
        <taxon>Saprolegniales</taxon>
        <taxon>Verrucalvaceae</taxon>
        <taxon>Aphanomyces</taxon>
    </lineage>
</organism>
<dbReference type="InterPro" id="IPR036443">
    <property type="entry name" value="Znf_RanBP2_sf"/>
</dbReference>
<feature type="compositionally biased region" description="Polar residues" evidence="5">
    <location>
        <begin position="22"/>
        <end position="32"/>
    </location>
</feature>
<proteinExistence type="predicted"/>
<keyword evidence="8" id="KW-1185">Reference proteome</keyword>
<dbReference type="AlphaFoldDB" id="A0A3R7D1W2"/>
<feature type="domain" description="RanBP2-type" evidence="6">
    <location>
        <begin position="157"/>
        <end position="184"/>
    </location>
</feature>
<dbReference type="InterPro" id="IPR001876">
    <property type="entry name" value="Znf_RanBP2"/>
</dbReference>